<dbReference type="EMBL" id="JAGGKQ010000018">
    <property type="protein sequence ID" value="MBP1923233.1"/>
    <property type="molecule type" value="Genomic_DNA"/>
</dbReference>
<comment type="caution">
    <text evidence="1">The sequence shown here is derived from an EMBL/GenBank/DDBJ whole genome shotgun (WGS) entry which is preliminary data.</text>
</comment>
<keyword evidence="2" id="KW-1185">Reference proteome</keyword>
<sequence>MRTTHQPTVQLPELTPGITLVDVDADLGVTPVQALLLDHVLTRDGPAYWVDGANSANTTRLRELAPADRVLTRIDVARGFTAHQHTSLLDRLAGRLNTEVSPSLVVATGVDSTYRTSDITDDRAEQLFIRAIASIARIARVHDIPVIVTRCRDDEFSRPLRRAATTHLHCRVTPFGPSFKDRTGDTETLVYHTSDGWIQTTLAYWQDVLEHRARMHEASTLERAASPVGTQ</sequence>
<dbReference type="AlphaFoldDB" id="A0A8T4GGF9"/>
<dbReference type="RefSeq" id="WP_209486050.1">
    <property type="nucleotide sequence ID" value="NZ_JAGGKQ010000018.1"/>
</dbReference>
<proteinExistence type="predicted"/>
<dbReference type="InterPro" id="IPR027417">
    <property type="entry name" value="P-loop_NTPase"/>
</dbReference>
<gene>
    <name evidence="1" type="ORF">J2751_002272</name>
</gene>
<evidence type="ECO:0000313" key="1">
    <source>
        <dbReference type="EMBL" id="MBP1923233.1"/>
    </source>
</evidence>
<organism evidence="1 2">
    <name type="scientific">Halorubrum alkaliphilum</name>
    <dbReference type="NCBI Taxonomy" id="261290"/>
    <lineage>
        <taxon>Archaea</taxon>
        <taxon>Methanobacteriati</taxon>
        <taxon>Methanobacteriota</taxon>
        <taxon>Stenosarchaea group</taxon>
        <taxon>Halobacteria</taxon>
        <taxon>Halobacteriales</taxon>
        <taxon>Haloferacaceae</taxon>
        <taxon>Halorubrum</taxon>
    </lineage>
</organism>
<reference evidence="1" key="1">
    <citation type="submission" date="2021-03" db="EMBL/GenBank/DDBJ databases">
        <title>Genomic Encyclopedia of Type Strains, Phase IV (KMG-IV): sequencing the most valuable type-strain genomes for metagenomic binning, comparative biology and taxonomic classification.</title>
        <authorList>
            <person name="Goeker M."/>
        </authorList>
    </citation>
    <scope>NUCLEOTIDE SEQUENCE</scope>
    <source>
        <strain evidence="1">DSM 23564</strain>
    </source>
</reference>
<dbReference type="Proteomes" id="UP000823588">
    <property type="component" value="Unassembled WGS sequence"/>
</dbReference>
<name>A0A8T4GGF9_9EURY</name>
<accession>A0A8T4GGF9</accession>
<dbReference type="Gene3D" id="3.40.50.300">
    <property type="entry name" value="P-loop containing nucleotide triphosphate hydrolases"/>
    <property type="match status" value="1"/>
</dbReference>
<evidence type="ECO:0008006" key="3">
    <source>
        <dbReference type="Google" id="ProtNLM"/>
    </source>
</evidence>
<evidence type="ECO:0000313" key="2">
    <source>
        <dbReference type="Proteomes" id="UP000823588"/>
    </source>
</evidence>
<dbReference type="OrthoDB" id="359367at2157"/>
<protein>
    <recommendedName>
        <fullName evidence="3">DNA recombination and repair protein Rad51-like C-terminal domain-containing protein</fullName>
    </recommendedName>
</protein>